<dbReference type="VEuPathDB" id="FungiDB:PSHT_13829"/>
<dbReference type="AlphaFoldDB" id="A0A2S4UNS8"/>
<dbReference type="EMBL" id="PKSM01000287">
    <property type="protein sequence ID" value="POV98857.1"/>
    <property type="molecule type" value="Genomic_DNA"/>
</dbReference>
<reference evidence="1 2" key="1">
    <citation type="submission" date="2017-12" db="EMBL/GenBank/DDBJ databases">
        <title>Gene loss provides genomic basis for host adaptation in cereal stripe rust fungi.</title>
        <authorList>
            <person name="Xia C."/>
        </authorList>
    </citation>
    <scope>NUCLEOTIDE SEQUENCE [LARGE SCALE GENOMIC DNA]</scope>
    <source>
        <strain evidence="1 2">93TX-2</strain>
    </source>
</reference>
<proteinExistence type="predicted"/>
<keyword evidence="2" id="KW-1185">Reference proteome</keyword>
<dbReference type="Proteomes" id="UP000238274">
    <property type="component" value="Unassembled WGS sequence"/>
</dbReference>
<sequence length="128" mass="14304">TIDFTKIKEFLQNGSVYLTPLTTNLYLLSAWSHRAKTANPGIAQTIALGSQPNMLCPLRAVEQRLAEAGSGPTSLFGYNPAGLRVHLTRRRVVDRLQQLCISNYSKEEKDRTSKLLSTLNSTWQQITI</sequence>
<name>A0A2S4UNS8_9BASI</name>
<accession>A0A2S4UNS8</accession>
<protein>
    <submittedName>
        <fullName evidence="1">Uncharacterized protein</fullName>
    </submittedName>
</protein>
<gene>
    <name evidence="1" type="ORF">PSHT_13829</name>
</gene>
<reference evidence="2" key="2">
    <citation type="journal article" date="2018" name="BMC Genomics">
        <title>Genomic insights into host adaptation between the wheat stripe rust pathogen (Puccinia striiformis f. sp. tritici) and the barley stripe rust pathogen (Puccinia striiformis f. sp. hordei).</title>
        <authorList>
            <person name="Xia C."/>
            <person name="Wang M."/>
            <person name="Yin C."/>
            <person name="Cornejo O.E."/>
            <person name="Hulbert S.H."/>
            <person name="Chen X."/>
        </authorList>
    </citation>
    <scope>NUCLEOTIDE SEQUENCE [LARGE SCALE GENOMIC DNA]</scope>
    <source>
        <strain evidence="2">93TX-2</strain>
    </source>
</reference>
<feature type="non-terminal residue" evidence="1">
    <location>
        <position position="1"/>
    </location>
</feature>
<reference evidence="2" key="3">
    <citation type="journal article" date="2018" name="Mol. Plant Microbe Interact.">
        <title>Genome sequence resources for the wheat stripe rust pathogen (Puccinia striiformis f. sp. tritici) and the barley stripe rust pathogen (Puccinia striiformis f. sp. hordei).</title>
        <authorList>
            <person name="Xia C."/>
            <person name="Wang M."/>
            <person name="Yin C."/>
            <person name="Cornejo O.E."/>
            <person name="Hulbert S.H."/>
            <person name="Chen X."/>
        </authorList>
    </citation>
    <scope>NUCLEOTIDE SEQUENCE [LARGE SCALE GENOMIC DNA]</scope>
    <source>
        <strain evidence="2">93TX-2</strain>
    </source>
</reference>
<organism evidence="1 2">
    <name type="scientific">Puccinia striiformis</name>
    <dbReference type="NCBI Taxonomy" id="27350"/>
    <lineage>
        <taxon>Eukaryota</taxon>
        <taxon>Fungi</taxon>
        <taxon>Dikarya</taxon>
        <taxon>Basidiomycota</taxon>
        <taxon>Pucciniomycotina</taxon>
        <taxon>Pucciniomycetes</taxon>
        <taxon>Pucciniales</taxon>
        <taxon>Pucciniaceae</taxon>
        <taxon>Puccinia</taxon>
    </lineage>
</organism>
<evidence type="ECO:0000313" key="1">
    <source>
        <dbReference type="EMBL" id="POV98857.1"/>
    </source>
</evidence>
<evidence type="ECO:0000313" key="2">
    <source>
        <dbReference type="Proteomes" id="UP000238274"/>
    </source>
</evidence>
<comment type="caution">
    <text evidence="1">The sequence shown here is derived from an EMBL/GenBank/DDBJ whole genome shotgun (WGS) entry which is preliminary data.</text>
</comment>
<dbReference type="VEuPathDB" id="FungiDB:PSTT_11903"/>